<organism evidence="2 3">
    <name type="scientific">Desulfovibrio piger ATCC 29098</name>
    <dbReference type="NCBI Taxonomy" id="411464"/>
    <lineage>
        <taxon>Bacteria</taxon>
        <taxon>Pseudomonadati</taxon>
        <taxon>Thermodesulfobacteriota</taxon>
        <taxon>Desulfovibrionia</taxon>
        <taxon>Desulfovibrionales</taxon>
        <taxon>Desulfovibrionaceae</taxon>
        <taxon>Desulfovibrio</taxon>
    </lineage>
</organism>
<dbReference type="AlphaFoldDB" id="B6WUR0"/>
<comment type="caution">
    <text evidence="2">The sequence shown here is derived from an EMBL/GenBank/DDBJ whole genome shotgun (WGS) entry which is preliminary data.</text>
</comment>
<feature type="region of interest" description="Disordered" evidence="1">
    <location>
        <begin position="1"/>
        <end position="56"/>
    </location>
</feature>
<accession>B6WUR0</accession>
<dbReference type="HOGENOM" id="CLU_3006826_0_0_7"/>
<dbReference type="EMBL" id="ABXU01000058">
    <property type="protein sequence ID" value="EEB33224.1"/>
    <property type="molecule type" value="Genomic_DNA"/>
</dbReference>
<dbReference type="Proteomes" id="UP000003676">
    <property type="component" value="Unassembled WGS sequence"/>
</dbReference>
<name>B6WUR0_9BACT</name>
<feature type="compositionally biased region" description="Basic residues" evidence="1">
    <location>
        <begin position="35"/>
        <end position="44"/>
    </location>
</feature>
<protein>
    <submittedName>
        <fullName evidence="2">Uncharacterized protein</fullName>
    </submittedName>
</protein>
<proteinExistence type="predicted"/>
<sequence>MMAPPPATSFLPTVRNARTVHRREQRPCAPSWLWRGHKKSRAKPGKNSASVHCRQD</sequence>
<reference evidence="2 3" key="2">
    <citation type="submission" date="2008-10" db="EMBL/GenBank/DDBJ databases">
        <authorList>
            <person name="Fulton L."/>
            <person name="Clifton S."/>
            <person name="Fulton B."/>
            <person name="Xu J."/>
            <person name="Minx P."/>
            <person name="Pepin K.H."/>
            <person name="Johnson M."/>
            <person name="Bhonagiri V."/>
            <person name="Nash W.E."/>
            <person name="Mardis E.R."/>
            <person name="Wilson R.K."/>
        </authorList>
    </citation>
    <scope>NUCLEOTIDE SEQUENCE [LARGE SCALE GENOMIC DNA]</scope>
    <source>
        <strain evidence="2 3">ATCC 29098</strain>
    </source>
</reference>
<reference evidence="2 3" key="1">
    <citation type="submission" date="2008-10" db="EMBL/GenBank/DDBJ databases">
        <title>Draft genome sequence of Desulvovibrio piger (ATCC 29098).</title>
        <authorList>
            <person name="Sudarsanam P."/>
            <person name="Ley R."/>
            <person name="Guruge J."/>
            <person name="Turnbaugh P.J."/>
            <person name="Mahowald M."/>
            <person name="Liep D."/>
            <person name="Gordon J."/>
        </authorList>
    </citation>
    <scope>NUCLEOTIDE SEQUENCE [LARGE SCALE GENOMIC DNA]</scope>
    <source>
        <strain evidence="2 3">ATCC 29098</strain>
    </source>
</reference>
<gene>
    <name evidence="2" type="ORF">DESPIG_01821</name>
</gene>
<evidence type="ECO:0000256" key="1">
    <source>
        <dbReference type="SAM" id="MobiDB-lite"/>
    </source>
</evidence>
<evidence type="ECO:0000313" key="3">
    <source>
        <dbReference type="Proteomes" id="UP000003676"/>
    </source>
</evidence>
<evidence type="ECO:0000313" key="2">
    <source>
        <dbReference type="EMBL" id="EEB33224.1"/>
    </source>
</evidence>